<dbReference type="EMBL" id="QYAZ01000001">
    <property type="protein sequence ID" value="KAB8124078.1"/>
    <property type="molecule type" value="Genomic_DNA"/>
</dbReference>
<keyword evidence="1" id="KW-0472">Membrane</keyword>
<name>A0ABQ6VY78_9PROT</name>
<dbReference type="RefSeq" id="WP_153469702.1">
    <property type="nucleotide sequence ID" value="NZ_QYAZ01000001.1"/>
</dbReference>
<dbReference type="Proteomes" id="UP000427842">
    <property type="component" value="Unassembled WGS sequence"/>
</dbReference>
<sequence>MWSNEAMGLDYVARQRRRTPYLRVTGVIVLVHVVVLSALAYGLRPKAKPMFPAPYRPLPPVTLRIIPEPPPVVPAAPALPRPVMVQPVTPVLPAPVIGADRRVRQPEIVLKTIQVD</sequence>
<gene>
    <name evidence="2" type="ORF">D3W54_07570</name>
</gene>
<evidence type="ECO:0000313" key="3">
    <source>
        <dbReference type="Proteomes" id="UP000427842"/>
    </source>
</evidence>
<keyword evidence="3" id="KW-1185">Reference proteome</keyword>
<evidence type="ECO:0008006" key="4">
    <source>
        <dbReference type="Google" id="ProtNLM"/>
    </source>
</evidence>
<evidence type="ECO:0000256" key="1">
    <source>
        <dbReference type="SAM" id="Phobius"/>
    </source>
</evidence>
<feature type="transmembrane region" description="Helical" evidence="1">
    <location>
        <begin position="21"/>
        <end position="43"/>
    </location>
</feature>
<comment type="caution">
    <text evidence="2">The sequence shown here is derived from an EMBL/GenBank/DDBJ whole genome shotgun (WGS) entry which is preliminary data.</text>
</comment>
<keyword evidence="1" id="KW-0812">Transmembrane</keyword>
<proteinExistence type="predicted"/>
<accession>A0ABQ6VY78</accession>
<keyword evidence="1" id="KW-1133">Transmembrane helix</keyword>
<evidence type="ECO:0000313" key="2">
    <source>
        <dbReference type="EMBL" id="KAB8124078.1"/>
    </source>
</evidence>
<organism evidence="2 3">
    <name type="scientific">Komagataeibacter medellinensis</name>
    <dbReference type="NCBI Taxonomy" id="1177712"/>
    <lineage>
        <taxon>Bacteria</taxon>
        <taxon>Pseudomonadati</taxon>
        <taxon>Pseudomonadota</taxon>
        <taxon>Alphaproteobacteria</taxon>
        <taxon>Acetobacterales</taxon>
        <taxon>Acetobacteraceae</taxon>
        <taxon>Komagataeibacter</taxon>
    </lineage>
</organism>
<protein>
    <recommendedName>
        <fullName evidence="4">Energy transducer TonB</fullName>
    </recommendedName>
</protein>
<reference evidence="2 3" key="1">
    <citation type="submission" date="2018-09" db="EMBL/GenBank/DDBJ databases">
        <title>Genome sequence and characterization of the bcs clusters for the production of nanocellulose from the low pH resistant strain Komagataeibacter medellinensis ID13488.</title>
        <authorList>
            <person name="Hernandez-Arriaga A.M."/>
            <person name="Del Cerro C."/>
            <person name="Urbina L."/>
            <person name="Eceiza A."/>
            <person name="Retegi A."/>
            <person name="Prieto M.A."/>
        </authorList>
    </citation>
    <scope>NUCLEOTIDE SEQUENCE [LARGE SCALE GENOMIC DNA]</scope>
    <source>
        <strain evidence="2 3">ID13488</strain>
    </source>
</reference>